<keyword evidence="2" id="KW-0677">Repeat</keyword>
<protein>
    <submittedName>
        <fullName evidence="4">Uncharacterized protein</fullName>
    </submittedName>
</protein>
<dbReference type="InterPro" id="IPR036047">
    <property type="entry name" value="F-box-like_dom_sf"/>
</dbReference>
<dbReference type="PANTHER" id="PTHR19855:SF31">
    <property type="entry name" value="TRANSCRIPTIONAL REGULATOR STERILE APETALA"/>
    <property type="match status" value="1"/>
</dbReference>
<evidence type="ECO:0000256" key="3">
    <source>
        <dbReference type="SAM" id="MobiDB-lite"/>
    </source>
</evidence>
<evidence type="ECO:0000313" key="5">
    <source>
        <dbReference type="Proteomes" id="UP001172457"/>
    </source>
</evidence>
<evidence type="ECO:0000256" key="1">
    <source>
        <dbReference type="ARBA" id="ARBA00022574"/>
    </source>
</evidence>
<keyword evidence="5" id="KW-1185">Reference proteome</keyword>
<dbReference type="InterPro" id="IPR036322">
    <property type="entry name" value="WD40_repeat_dom_sf"/>
</dbReference>
<feature type="compositionally biased region" description="Gly residues" evidence="3">
    <location>
        <begin position="12"/>
        <end position="24"/>
    </location>
</feature>
<dbReference type="InterPro" id="IPR015943">
    <property type="entry name" value="WD40/YVTN_repeat-like_dom_sf"/>
</dbReference>
<accession>A0AA38TPL5</accession>
<feature type="region of interest" description="Disordered" evidence="3">
    <location>
        <begin position="1"/>
        <end position="29"/>
    </location>
</feature>
<dbReference type="Gene3D" id="1.20.1280.50">
    <property type="match status" value="1"/>
</dbReference>
<name>A0AA38TPL5_9ASTR</name>
<dbReference type="EMBL" id="JARYMX010000002">
    <property type="protein sequence ID" value="KAJ9560793.1"/>
    <property type="molecule type" value="Genomic_DNA"/>
</dbReference>
<dbReference type="SUPFAM" id="SSF50978">
    <property type="entry name" value="WD40 repeat-like"/>
    <property type="match status" value="1"/>
</dbReference>
<dbReference type="InterPro" id="IPR019775">
    <property type="entry name" value="WD40_repeat_CS"/>
</dbReference>
<dbReference type="SUPFAM" id="SSF81383">
    <property type="entry name" value="F-box domain"/>
    <property type="match status" value="1"/>
</dbReference>
<evidence type="ECO:0000313" key="4">
    <source>
        <dbReference type="EMBL" id="KAJ9560793.1"/>
    </source>
</evidence>
<gene>
    <name evidence="4" type="ORF">OSB04_005953</name>
</gene>
<keyword evidence="1" id="KW-0853">WD repeat</keyword>
<feature type="compositionally biased region" description="Low complexity" evidence="3">
    <location>
        <begin position="1"/>
        <end position="11"/>
    </location>
</feature>
<dbReference type="SMART" id="SM00320">
    <property type="entry name" value="WD40"/>
    <property type="match status" value="4"/>
</dbReference>
<proteinExistence type="predicted"/>
<dbReference type="PROSITE" id="PS00678">
    <property type="entry name" value="WD_REPEATS_1"/>
    <property type="match status" value="1"/>
</dbReference>
<evidence type="ECO:0000256" key="2">
    <source>
        <dbReference type="ARBA" id="ARBA00022737"/>
    </source>
</evidence>
<dbReference type="Gene3D" id="2.130.10.10">
    <property type="entry name" value="YVTN repeat-like/Quinoprotein amine dehydrogenase"/>
    <property type="match status" value="1"/>
</dbReference>
<dbReference type="Proteomes" id="UP001172457">
    <property type="component" value="Chromosome 2"/>
</dbReference>
<comment type="caution">
    <text evidence="4">The sequence shown here is derived from an EMBL/GenBank/DDBJ whole genome shotgun (WGS) entry which is preliminary data.</text>
</comment>
<organism evidence="4 5">
    <name type="scientific">Centaurea solstitialis</name>
    <name type="common">yellow star-thistle</name>
    <dbReference type="NCBI Taxonomy" id="347529"/>
    <lineage>
        <taxon>Eukaryota</taxon>
        <taxon>Viridiplantae</taxon>
        <taxon>Streptophyta</taxon>
        <taxon>Embryophyta</taxon>
        <taxon>Tracheophyta</taxon>
        <taxon>Spermatophyta</taxon>
        <taxon>Magnoliopsida</taxon>
        <taxon>eudicotyledons</taxon>
        <taxon>Gunneridae</taxon>
        <taxon>Pentapetalae</taxon>
        <taxon>asterids</taxon>
        <taxon>campanulids</taxon>
        <taxon>Asterales</taxon>
        <taxon>Asteraceae</taxon>
        <taxon>Carduoideae</taxon>
        <taxon>Cardueae</taxon>
        <taxon>Centaureinae</taxon>
        <taxon>Centaurea</taxon>
    </lineage>
</organism>
<dbReference type="AlphaFoldDB" id="A0AA38TPL5"/>
<sequence length="513" mass="57119">MSTTTTSSSSSGDGGDGGNGGGAGEFEEPSHSRQRFNTAVWPEPFLEALATQIAIDAALSFGRLAAAPALSNLFQVSKSHILIIISNRLYTFHCIIMCIFHSDFAFRLYQCNNILLQFKKKNSPTVPLRCHINCGKDPKSRKVCRTWRTVSQSDLLWQNLTRRIWHRNHLLHASWHDEYIYRHRTASNFRVRRCLYSTLHFPPNDNNANDSLSCRCLALSDYHLAAGFSDGSVRLFHLPTRLHLSTFRPHQRNNLGPFSRAVCGIFFTDNRLVFASLDGDIHVASVNAPGVPRRAHLGDVVTDGVLVDFTGCNQWWIGLYAGVPNRAFHVRNGNTEELVFIGGTLTDPDAVTGWHLLTDLSEQVGRIRITSEDLAVAFTSSKVLVFDLRSQMILGEEEFMRRINVGAADAYDKALMFVNSRGVGNVREVGSLEEICRFMARGGVVGCMNGGYCIICCSGGGIRVWELNHGEYLYSFRERVGDSTSALTADERYVAACTSDNTIHLWDFGAQPL</sequence>
<dbReference type="PANTHER" id="PTHR19855">
    <property type="entry name" value="WD40 REPEAT PROTEIN 12, 37"/>
    <property type="match status" value="1"/>
</dbReference>
<reference evidence="4" key="1">
    <citation type="submission" date="2023-03" db="EMBL/GenBank/DDBJ databases">
        <title>Chromosome-scale reference genome and RAD-based genetic map of yellow starthistle (Centaurea solstitialis) reveal putative structural variation and QTLs associated with invader traits.</title>
        <authorList>
            <person name="Reatini B."/>
            <person name="Cang F.A."/>
            <person name="Jiang Q."/>
            <person name="Mckibben M.T.W."/>
            <person name="Barker M.S."/>
            <person name="Rieseberg L.H."/>
            <person name="Dlugosch K.M."/>
        </authorList>
    </citation>
    <scope>NUCLEOTIDE SEQUENCE</scope>
    <source>
        <strain evidence="4">CAN-66</strain>
        <tissue evidence="4">Leaf</tissue>
    </source>
</reference>
<dbReference type="InterPro" id="IPR001680">
    <property type="entry name" value="WD40_rpt"/>
</dbReference>